<dbReference type="InterPro" id="IPR015943">
    <property type="entry name" value="WD40/YVTN_repeat-like_dom_sf"/>
</dbReference>
<dbReference type="Pfam" id="PF00400">
    <property type="entry name" value="WD40"/>
    <property type="match status" value="3"/>
</dbReference>
<name>A0A2I0IVJ3_PUNGR</name>
<dbReference type="OrthoDB" id="6252103at2759"/>
<evidence type="ECO:0000313" key="1">
    <source>
        <dbReference type="EMBL" id="PKI48028.1"/>
    </source>
</evidence>
<sequence>MEVVLASSSVDGGISCWDLRTGAVQLLHKSCASSPHGLACIGQRLIASSQLSQRSATFGTIFYWSWDKPQVEVKSFPAEPIKPLTANSEGTYLLGGGASGEIYLWEVATGKLLKHWRAHLRAVTCMVLSDDDSILVSGAENGDVRVWSLYEIFEDTLRQEAKHLYMYDFKEHTQRITDVVIGYGGYNAIFVTASEDRTCKVWSLSKGMLLRSIVFPSVINAIALDPGEHVFYAGSGDGEIYIVALHAESRSSGAYGMHIIGALSVNSKAITSLAYSTEQNLLICGSEDGTVQACDTQGHIVRTFKHTTAHVNNVAVVRKHQLIPQSQHSYKKKWFPPPLEKYADSTDDDTDIKAVCNLRDIPGESYELSYISSSVTNQQLKELEQQGSSTAKEAELERLKLDCEKSMQYNLKWKQMFENLHEFCVNEIVDTDRATRAKANIT</sequence>
<dbReference type="FunFam" id="2.130.10.10:FF:000600">
    <property type="entry name" value="Protein ROOT INITIATION DEFECTIVE 3"/>
    <property type="match status" value="1"/>
</dbReference>
<dbReference type="AlphaFoldDB" id="A0A2I0IVJ3"/>
<dbReference type="GO" id="GO:0006364">
    <property type="term" value="P:rRNA processing"/>
    <property type="evidence" value="ECO:0007669"/>
    <property type="project" value="TreeGrafter"/>
</dbReference>
<dbReference type="GeneID" id="116209601"/>
<protein>
    <submittedName>
        <fullName evidence="1">Uncharacterized protein</fullName>
    </submittedName>
</protein>
<dbReference type="SUPFAM" id="SSF50978">
    <property type="entry name" value="WD40 repeat-like"/>
    <property type="match status" value="1"/>
</dbReference>
<dbReference type="GO" id="GO:0005656">
    <property type="term" value="C:nuclear pre-replicative complex"/>
    <property type="evidence" value="ECO:0007669"/>
    <property type="project" value="TreeGrafter"/>
</dbReference>
<comment type="caution">
    <text evidence="1">The sequence shown here is derived from an EMBL/GenBank/DDBJ whole genome shotgun (WGS) entry which is preliminary data.</text>
</comment>
<dbReference type="PANTHER" id="PTHR18763:SF0">
    <property type="entry name" value="WD REPEAT-CONTAINING PROTEIN 18"/>
    <property type="match status" value="1"/>
</dbReference>
<dbReference type="InterPro" id="IPR045227">
    <property type="entry name" value="WDR18/Ipi3/RID3"/>
</dbReference>
<keyword evidence="2" id="KW-1185">Reference proteome</keyword>
<dbReference type="GO" id="GO:0006261">
    <property type="term" value="P:DNA-templated DNA replication"/>
    <property type="evidence" value="ECO:0007669"/>
    <property type="project" value="TreeGrafter"/>
</dbReference>
<dbReference type="PROSITE" id="PS50294">
    <property type="entry name" value="WD_REPEATS_REGION"/>
    <property type="match status" value="1"/>
</dbReference>
<proteinExistence type="predicted"/>
<dbReference type="PROSITE" id="PS50082">
    <property type="entry name" value="WD_REPEATS_2"/>
    <property type="match status" value="2"/>
</dbReference>
<dbReference type="SMART" id="SM00320">
    <property type="entry name" value="WD40"/>
    <property type="match status" value="5"/>
</dbReference>
<dbReference type="EMBL" id="PGOL01002437">
    <property type="protein sequence ID" value="PKI48028.1"/>
    <property type="molecule type" value="Genomic_DNA"/>
</dbReference>
<dbReference type="Gene3D" id="2.130.10.10">
    <property type="entry name" value="YVTN repeat-like/Quinoprotein amine dehydrogenase"/>
    <property type="match status" value="2"/>
</dbReference>
<dbReference type="Proteomes" id="UP000233551">
    <property type="component" value="Unassembled WGS sequence"/>
</dbReference>
<reference evidence="1 2" key="1">
    <citation type="submission" date="2017-11" db="EMBL/GenBank/DDBJ databases">
        <title>De-novo sequencing of pomegranate (Punica granatum L.) genome.</title>
        <authorList>
            <person name="Akparov Z."/>
            <person name="Amiraslanov A."/>
            <person name="Hajiyeva S."/>
            <person name="Abbasov M."/>
            <person name="Kaur K."/>
            <person name="Hamwieh A."/>
            <person name="Solovyev V."/>
            <person name="Salamov A."/>
            <person name="Braich B."/>
            <person name="Kosarev P."/>
            <person name="Mahmoud A."/>
            <person name="Hajiyev E."/>
            <person name="Babayeva S."/>
            <person name="Izzatullayeva V."/>
            <person name="Mammadov A."/>
            <person name="Mammadov A."/>
            <person name="Sharifova S."/>
            <person name="Ojaghi J."/>
            <person name="Eynullazada K."/>
            <person name="Bayramov B."/>
            <person name="Abdulazimova A."/>
            <person name="Shahmuradov I."/>
        </authorList>
    </citation>
    <scope>NUCLEOTIDE SEQUENCE [LARGE SCALE GENOMIC DNA]</scope>
    <source>
        <strain evidence="2">cv. AG2017</strain>
        <tissue evidence="1">Leaf</tissue>
    </source>
</reference>
<dbReference type="STRING" id="22663.A0A2I0IVJ3"/>
<dbReference type="InterPro" id="IPR001680">
    <property type="entry name" value="WD40_rpt"/>
</dbReference>
<accession>A0A2I0IVJ3</accession>
<gene>
    <name evidence="1" type="ORF">CRG98_031545</name>
</gene>
<evidence type="ECO:0000313" key="2">
    <source>
        <dbReference type="Proteomes" id="UP000233551"/>
    </source>
</evidence>
<dbReference type="InterPro" id="IPR036322">
    <property type="entry name" value="WD40_repeat_dom_sf"/>
</dbReference>
<organism evidence="1 2">
    <name type="scientific">Punica granatum</name>
    <name type="common">Pomegranate</name>
    <dbReference type="NCBI Taxonomy" id="22663"/>
    <lineage>
        <taxon>Eukaryota</taxon>
        <taxon>Viridiplantae</taxon>
        <taxon>Streptophyta</taxon>
        <taxon>Embryophyta</taxon>
        <taxon>Tracheophyta</taxon>
        <taxon>Spermatophyta</taxon>
        <taxon>Magnoliopsida</taxon>
        <taxon>eudicotyledons</taxon>
        <taxon>Gunneridae</taxon>
        <taxon>Pentapetalae</taxon>
        <taxon>rosids</taxon>
        <taxon>malvids</taxon>
        <taxon>Myrtales</taxon>
        <taxon>Lythraceae</taxon>
        <taxon>Punica</taxon>
    </lineage>
</organism>
<dbReference type="GO" id="GO:0120330">
    <property type="term" value="C:rixosome complex"/>
    <property type="evidence" value="ECO:0007669"/>
    <property type="project" value="TreeGrafter"/>
</dbReference>
<dbReference type="PANTHER" id="PTHR18763">
    <property type="entry name" value="WD-REPEAT PROTEIN 18"/>
    <property type="match status" value="1"/>
</dbReference>